<dbReference type="Proteomes" id="UP001224644">
    <property type="component" value="Unassembled WGS sequence"/>
</dbReference>
<dbReference type="EMBL" id="JAUFPX010000006">
    <property type="protein sequence ID" value="MDN3590593.1"/>
    <property type="molecule type" value="Genomic_DNA"/>
</dbReference>
<sequence length="297" mass="31505">MTYGVTPIGFARKELSVILAEIEERAIMIFGAEVIQSSQSPMGQLNGLMANLIAGTWELGEDVYSSLDADQSEGNNLDRIAKLRLLARSPDEGDLDLRRAITNLDRANIDIQDLARAVRSVPGVTYGYPFVNEKDAVDARGLPANSVSVAVVGGDDAEVAATIRRYVVPGISTSGSHVVETSVDGLCRTIRFTRPTVVPLTLKVTIRSIESPCACQPPNVLAIRDTIAAGLATCPLINGEDLTKHRIAVALSAMPNVELVAAEAMRPGGAFSPLPFGLTFGELGQVSIDSNNVAYAT</sequence>
<name>A0ABT8BFF8_9HYPH</name>
<reference evidence="2" key="1">
    <citation type="journal article" date="2019" name="Int. J. Syst. Evol. Microbiol.">
        <title>The Global Catalogue of Microorganisms (GCM) 10K type strain sequencing project: providing services to taxonomists for standard genome sequencing and annotation.</title>
        <authorList>
            <consortium name="The Broad Institute Genomics Platform"/>
            <consortium name="The Broad Institute Genome Sequencing Center for Infectious Disease"/>
            <person name="Wu L."/>
            <person name="Ma J."/>
        </authorList>
    </citation>
    <scope>NUCLEOTIDE SEQUENCE [LARGE SCALE GENOMIC DNA]</scope>
    <source>
        <strain evidence="2">CECT 7069</strain>
    </source>
</reference>
<evidence type="ECO:0000313" key="1">
    <source>
        <dbReference type="EMBL" id="MDN3590593.1"/>
    </source>
</evidence>
<keyword evidence="2" id="KW-1185">Reference proteome</keyword>
<proteinExistence type="predicted"/>
<organism evidence="1 2">
    <name type="scientific">Methylobacterium adhaesivum</name>
    <dbReference type="NCBI Taxonomy" id="333297"/>
    <lineage>
        <taxon>Bacteria</taxon>
        <taxon>Pseudomonadati</taxon>
        <taxon>Pseudomonadota</taxon>
        <taxon>Alphaproteobacteria</taxon>
        <taxon>Hyphomicrobiales</taxon>
        <taxon>Methylobacteriaceae</taxon>
        <taxon>Methylobacterium</taxon>
    </lineage>
</organism>
<protein>
    <recommendedName>
        <fullName evidence="3">Baseplate protein J-like domain-containing protein</fullName>
    </recommendedName>
</protein>
<gene>
    <name evidence="1" type="ORF">QWZ12_08200</name>
</gene>
<comment type="caution">
    <text evidence="1">The sequence shown here is derived from an EMBL/GenBank/DDBJ whole genome shotgun (WGS) entry which is preliminary data.</text>
</comment>
<dbReference type="RefSeq" id="WP_238223031.1">
    <property type="nucleotide sequence ID" value="NZ_BPQD01000003.1"/>
</dbReference>
<evidence type="ECO:0000313" key="2">
    <source>
        <dbReference type="Proteomes" id="UP001224644"/>
    </source>
</evidence>
<evidence type="ECO:0008006" key="3">
    <source>
        <dbReference type="Google" id="ProtNLM"/>
    </source>
</evidence>
<accession>A0ABT8BFF8</accession>